<dbReference type="SMART" id="SM00343">
    <property type="entry name" value="ZnF_C2HC"/>
    <property type="match status" value="1"/>
</dbReference>
<dbReference type="AlphaFoldDB" id="A0A6P5FNH6"/>
<proteinExistence type="predicted"/>
<evidence type="ECO:0000256" key="1">
    <source>
        <dbReference type="PROSITE-ProRule" id="PRU00047"/>
    </source>
</evidence>
<keyword evidence="4" id="KW-1185">Reference proteome</keyword>
<dbReference type="InterPro" id="IPR001878">
    <property type="entry name" value="Znf_CCHC"/>
</dbReference>
<accession>A0A6P5FNH6</accession>
<dbReference type="InterPro" id="IPR036875">
    <property type="entry name" value="Znf_CCHC_sf"/>
</dbReference>
<dbReference type="Pfam" id="PF00098">
    <property type="entry name" value="zf-CCHC"/>
    <property type="match status" value="1"/>
</dbReference>
<feature type="domain" description="CCHC-type" evidence="3">
    <location>
        <begin position="89"/>
        <end position="104"/>
    </location>
</feature>
<dbReference type="GeneID" id="109716723"/>
<feature type="compositionally biased region" description="Basic residues" evidence="2">
    <location>
        <begin position="69"/>
        <end position="84"/>
    </location>
</feature>
<feature type="compositionally biased region" description="Polar residues" evidence="2">
    <location>
        <begin position="55"/>
        <end position="64"/>
    </location>
</feature>
<reference evidence="5" key="2">
    <citation type="submission" date="2025-08" db="UniProtKB">
        <authorList>
            <consortium name="RefSeq"/>
        </authorList>
    </citation>
    <scope>IDENTIFICATION</scope>
    <source>
        <tissue evidence="5">Leaf</tissue>
    </source>
</reference>
<dbReference type="PROSITE" id="PS50158">
    <property type="entry name" value="ZF_CCHC"/>
    <property type="match status" value="1"/>
</dbReference>
<evidence type="ECO:0000259" key="3">
    <source>
        <dbReference type="PROSITE" id="PS50158"/>
    </source>
</evidence>
<organism evidence="4 5">
    <name type="scientific">Ananas comosus</name>
    <name type="common">Pineapple</name>
    <name type="synonym">Ananas ananas</name>
    <dbReference type="NCBI Taxonomy" id="4615"/>
    <lineage>
        <taxon>Eukaryota</taxon>
        <taxon>Viridiplantae</taxon>
        <taxon>Streptophyta</taxon>
        <taxon>Embryophyta</taxon>
        <taxon>Tracheophyta</taxon>
        <taxon>Spermatophyta</taxon>
        <taxon>Magnoliopsida</taxon>
        <taxon>Liliopsida</taxon>
        <taxon>Poales</taxon>
        <taxon>Bromeliaceae</taxon>
        <taxon>Bromelioideae</taxon>
        <taxon>Ananas</taxon>
    </lineage>
</organism>
<dbReference type="GO" id="GO:0008270">
    <property type="term" value="F:zinc ion binding"/>
    <property type="evidence" value="ECO:0007669"/>
    <property type="project" value="UniProtKB-KW"/>
</dbReference>
<keyword evidence="1" id="KW-0479">Metal-binding</keyword>
<feature type="region of interest" description="Disordered" evidence="2">
    <location>
        <begin position="29"/>
        <end position="90"/>
    </location>
</feature>
<protein>
    <submittedName>
        <fullName evidence="5">Uncharacterized protein LOC109716723</fullName>
    </submittedName>
</protein>
<dbReference type="GO" id="GO:0003676">
    <property type="term" value="F:nucleic acid binding"/>
    <property type="evidence" value="ECO:0007669"/>
    <property type="project" value="InterPro"/>
</dbReference>
<dbReference type="Gene3D" id="4.10.60.10">
    <property type="entry name" value="Zinc finger, CCHC-type"/>
    <property type="match status" value="1"/>
</dbReference>
<dbReference type="OrthoDB" id="1693600at2759"/>
<dbReference type="RefSeq" id="XP_020097866.1">
    <property type="nucleotide sequence ID" value="XM_020242277.1"/>
</dbReference>
<name>A0A6P5FNH6_ANACO</name>
<dbReference type="Proteomes" id="UP000515123">
    <property type="component" value="Linkage group 10"/>
</dbReference>
<dbReference type="SUPFAM" id="SSF57756">
    <property type="entry name" value="Retrovirus zinc finger-like domains"/>
    <property type="match status" value="1"/>
</dbReference>
<sequence length="114" mass="13025">MRVNLTHNDNIKTFEDVARHLELEEERLEAVKTPTANAAESNFRRTSGFKRKRTTGAQNRSGSAPKNAKNTKRKRSKRGGKKDKSKMTCFNCNQLGHFARDCTEPKKTQEQQTT</sequence>
<keyword evidence="1" id="KW-0863">Zinc-finger</keyword>
<gene>
    <name evidence="5" type="primary">LOC109716723</name>
</gene>
<evidence type="ECO:0000313" key="5">
    <source>
        <dbReference type="RefSeq" id="XP_020097866.1"/>
    </source>
</evidence>
<evidence type="ECO:0000313" key="4">
    <source>
        <dbReference type="Proteomes" id="UP000515123"/>
    </source>
</evidence>
<evidence type="ECO:0000256" key="2">
    <source>
        <dbReference type="SAM" id="MobiDB-lite"/>
    </source>
</evidence>
<reference evidence="4" key="1">
    <citation type="journal article" date="2015" name="Nat. Genet.">
        <title>The pineapple genome and the evolution of CAM photosynthesis.</title>
        <authorList>
            <person name="Ming R."/>
            <person name="VanBuren R."/>
            <person name="Wai C.M."/>
            <person name="Tang H."/>
            <person name="Schatz M.C."/>
            <person name="Bowers J.E."/>
            <person name="Lyons E."/>
            <person name="Wang M.L."/>
            <person name="Chen J."/>
            <person name="Biggers E."/>
            <person name="Zhang J."/>
            <person name="Huang L."/>
            <person name="Zhang L."/>
            <person name="Miao W."/>
            <person name="Zhang J."/>
            <person name="Ye Z."/>
            <person name="Miao C."/>
            <person name="Lin Z."/>
            <person name="Wang H."/>
            <person name="Zhou H."/>
            <person name="Yim W.C."/>
            <person name="Priest H.D."/>
            <person name="Zheng C."/>
            <person name="Woodhouse M."/>
            <person name="Edger P.P."/>
            <person name="Guyot R."/>
            <person name="Guo H.B."/>
            <person name="Guo H."/>
            <person name="Zheng G."/>
            <person name="Singh R."/>
            <person name="Sharma A."/>
            <person name="Min X."/>
            <person name="Zheng Y."/>
            <person name="Lee H."/>
            <person name="Gurtowski J."/>
            <person name="Sedlazeck F.J."/>
            <person name="Harkess A."/>
            <person name="McKain M.R."/>
            <person name="Liao Z."/>
            <person name="Fang J."/>
            <person name="Liu J."/>
            <person name="Zhang X."/>
            <person name="Zhang Q."/>
            <person name="Hu W."/>
            <person name="Qin Y."/>
            <person name="Wang K."/>
            <person name="Chen L.Y."/>
            <person name="Shirley N."/>
            <person name="Lin Y.R."/>
            <person name="Liu L.Y."/>
            <person name="Hernandez A.G."/>
            <person name="Wright C.L."/>
            <person name="Bulone V."/>
            <person name="Tuskan G.A."/>
            <person name="Heath K."/>
            <person name="Zee F."/>
            <person name="Moore P.H."/>
            <person name="Sunkar R."/>
            <person name="Leebens-Mack J.H."/>
            <person name="Mockler T."/>
            <person name="Bennetzen J.L."/>
            <person name="Freeling M."/>
            <person name="Sankoff D."/>
            <person name="Paterson A.H."/>
            <person name="Zhu X."/>
            <person name="Yang X."/>
            <person name="Smith J.A."/>
            <person name="Cushman J.C."/>
            <person name="Paull R.E."/>
            <person name="Yu Q."/>
        </authorList>
    </citation>
    <scope>NUCLEOTIDE SEQUENCE [LARGE SCALE GENOMIC DNA]</scope>
    <source>
        <strain evidence="4">cv. F153</strain>
    </source>
</reference>
<keyword evidence="1" id="KW-0862">Zinc</keyword>